<keyword evidence="2" id="KW-0378">Hydrolase</keyword>
<organism evidence="4 5">
    <name type="scientific">Alkalicoccobacillus porphyridii</name>
    <dbReference type="NCBI Taxonomy" id="2597270"/>
    <lineage>
        <taxon>Bacteria</taxon>
        <taxon>Bacillati</taxon>
        <taxon>Bacillota</taxon>
        <taxon>Bacilli</taxon>
        <taxon>Bacillales</taxon>
        <taxon>Bacillaceae</taxon>
        <taxon>Alkalicoccobacillus</taxon>
    </lineage>
</organism>
<keyword evidence="5" id="KW-1185">Reference proteome</keyword>
<dbReference type="OrthoDB" id="9804563at2"/>
<dbReference type="CDD" id="cd04664">
    <property type="entry name" value="NUDIX_DHNTPase_like"/>
    <property type="match status" value="1"/>
</dbReference>
<evidence type="ECO:0000313" key="4">
    <source>
        <dbReference type="EMBL" id="TSB45568.1"/>
    </source>
</evidence>
<evidence type="ECO:0000313" key="5">
    <source>
        <dbReference type="Proteomes" id="UP000318521"/>
    </source>
</evidence>
<reference evidence="4 5" key="1">
    <citation type="submission" date="2019-07" db="EMBL/GenBank/DDBJ databases">
        <authorList>
            <person name="Park Y.J."/>
            <person name="Jeong S.E."/>
            <person name="Jung H.S."/>
        </authorList>
    </citation>
    <scope>NUCLEOTIDE SEQUENCE [LARGE SCALE GENOMIC DNA]</scope>
    <source>
        <strain evidence="5">P16(2019)</strain>
    </source>
</reference>
<dbReference type="PROSITE" id="PS00893">
    <property type="entry name" value="NUDIX_BOX"/>
    <property type="match status" value="1"/>
</dbReference>
<dbReference type="GO" id="GO:0016787">
    <property type="term" value="F:hydrolase activity"/>
    <property type="evidence" value="ECO:0007669"/>
    <property type="project" value="UniProtKB-KW"/>
</dbReference>
<dbReference type="Gene3D" id="3.90.79.10">
    <property type="entry name" value="Nucleoside Triphosphate Pyrophosphohydrolase"/>
    <property type="match status" value="1"/>
</dbReference>
<feature type="domain" description="Nudix hydrolase" evidence="3">
    <location>
        <begin position="10"/>
        <end position="144"/>
    </location>
</feature>
<dbReference type="AlphaFoldDB" id="A0A553ZVR2"/>
<sequence>MDKETFEIPLKCRGIAVVLLKKCNNENKVLLLKRDSTVLQNVWCYIGGGMEGNEYAWQAALREIEEETGITNVTLYSANKIEQFYSPHTNDIYIAPVFVGFVDEEQEVTLNHEHSEYKWLSFNEATEYVSLPGNEEVLTFIEKYFVRRQPMHELLIDIR</sequence>
<dbReference type="Proteomes" id="UP000318521">
    <property type="component" value="Unassembled WGS sequence"/>
</dbReference>
<evidence type="ECO:0000259" key="3">
    <source>
        <dbReference type="PROSITE" id="PS51462"/>
    </source>
</evidence>
<dbReference type="PROSITE" id="PS51462">
    <property type="entry name" value="NUDIX"/>
    <property type="match status" value="1"/>
</dbReference>
<comment type="caution">
    <text evidence="4">The sequence shown here is derived from an EMBL/GenBank/DDBJ whole genome shotgun (WGS) entry which is preliminary data.</text>
</comment>
<dbReference type="InterPro" id="IPR015797">
    <property type="entry name" value="NUDIX_hydrolase-like_dom_sf"/>
</dbReference>
<dbReference type="SUPFAM" id="SSF55811">
    <property type="entry name" value="Nudix"/>
    <property type="match status" value="1"/>
</dbReference>
<accession>A0A553ZVR2</accession>
<dbReference type="EMBL" id="VLXZ01000010">
    <property type="protein sequence ID" value="TSB45568.1"/>
    <property type="molecule type" value="Genomic_DNA"/>
</dbReference>
<comment type="similarity">
    <text evidence="1">Belongs to the Nudix hydrolase family.</text>
</comment>
<evidence type="ECO:0000256" key="2">
    <source>
        <dbReference type="ARBA" id="ARBA00022801"/>
    </source>
</evidence>
<dbReference type="PANTHER" id="PTHR43736:SF1">
    <property type="entry name" value="DIHYDRONEOPTERIN TRIPHOSPHATE DIPHOSPHATASE"/>
    <property type="match status" value="1"/>
</dbReference>
<dbReference type="PANTHER" id="PTHR43736">
    <property type="entry name" value="ADP-RIBOSE PYROPHOSPHATASE"/>
    <property type="match status" value="1"/>
</dbReference>
<dbReference type="InterPro" id="IPR020084">
    <property type="entry name" value="NUDIX_hydrolase_CS"/>
</dbReference>
<dbReference type="Pfam" id="PF00293">
    <property type="entry name" value="NUDIX"/>
    <property type="match status" value="1"/>
</dbReference>
<evidence type="ECO:0000256" key="1">
    <source>
        <dbReference type="ARBA" id="ARBA00005582"/>
    </source>
</evidence>
<proteinExistence type="inferred from homology"/>
<dbReference type="RefSeq" id="WP_143849757.1">
    <property type="nucleotide sequence ID" value="NZ_VLXZ01000010.1"/>
</dbReference>
<dbReference type="InterPro" id="IPR000086">
    <property type="entry name" value="NUDIX_hydrolase_dom"/>
</dbReference>
<protein>
    <submittedName>
        <fullName evidence="4">NUDIX domain-containing protein</fullName>
    </submittedName>
</protein>
<name>A0A553ZVR2_9BACI</name>
<gene>
    <name evidence="4" type="ORF">FN960_15475</name>
</gene>